<accession>A0A1F7RSI1</accession>
<feature type="domain" description="CzcB-like barrel-sandwich hybrid" evidence="5">
    <location>
        <begin position="83"/>
        <end position="234"/>
    </location>
</feature>
<comment type="similarity">
    <text evidence="1">Belongs to the membrane fusion protein (MFP) (TC 8.A.1) family.</text>
</comment>
<evidence type="ECO:0000259" key="5">
    <source>
        <dbReference type="Pfam" id="PF25973"/>
    </source>
</evidence>
<dbReference type="Gene3D" id="2.40.30.170">
    <property type="match status" value="1"/>
</dbReference>
<dbReference type="GO" id="GO:0030288">
    <property type="term" value="C:outer membrane-bounded periplasmic space"/>
    <property type="evidence" value="ECO:0007669"/>
    <property type="project" value="TreeGrafter"/>
</dbReference>
<keyword evidence="2" id="KW-0813">Transport</keyword>
<feature type="domain" description="CusB-like beta-barrel" evidence="4">
    <location>
        <begin position="237"/>
        <end position="298"/>
    </location>
</feature>
<dbReference type="GO" id="GO:0022857">
    <property type="term" value="F:transmembrane transporter activity"/>
    <property type="evidence" value="ECO:0007669"/>
    <property type="project" value="InterPro"/>
</dbReference>
<dbReference type="GO" id="GO:0046914">
    <property type="term" value="F:transition metal ion binding"/>
    <property type="evidence" value="ECO:0007669"/>
    <property type="project" value="TreeGrafter"/>
</dbReference>
<dbReference type="InterPro" id="IPR058647">
    <property type="entry name" value="BSH_CzcB-like"/>
</dbReference>
<dbReference type="Gene3D" id="1.10.287.470">
    <property type="entry name" value="Helix hairpin bin"/>
    <property type="match status" value="1"/>
</dbReference>
<protein>
    <submittedName>
        <fullName evidence="6">Uncharacterized protein</fullName>
    </submittedName>
</protein>
<dbReference type="GO" id="GO:0015679">
    <property type="term" value="P:plasma membrane copper ion transport"/>
    <property type="evidence" value="ECO:0007669"/>
    <property type="project" value="TreeGrafter"/>
</dbReference>
<feature type="region of interest" description="Disordered" evidence="3">
    <location>
        <begin position="291"/>
        <end position="328"/>
    </location>
</feature>
<sequence>MKKNLINLFLMILILQIGVFTFSACSPKKENKENETRQDTNPNIVHLDPSSIKAAGIKVEEISMRRLNFPLNFPGKIMPDENRVAHIGSRIPGRVIGVKANIGDEVKKGGTLAKIDSPELGEAESNFLKLEANLKVAEKGYDRAKRLLDGKAIGLGEFQRREAEYLNVKAEFQAAKERLYLLGLKNEDIERLISDHAINSQMAIKAPFSGTVVGRNLTLGEVIEPSTKLFTIIDLSKLWVIADVPEKDISLVKTGQEANIKVSSYPQERFAGKVTYVSDLVDPATRTVKARIEVENPPESPPTPPWKRGDEGDFKGGNGGILKPEMFA</sequence>
<feature type="non-terminal residue" evidence="6">
    <location>
        <position position="328"/>
    </location>
</feature>
<dbReference type="GO" id="GO:0060003">
    <property type="term" value="P:copper ion export"/>
    <property type="evidence" value="ECO:0007669"/>
    <property type="project" value="TreeGrafter"/>
</dbReference>
<evidence type="ECO:0000259" key="4">
    <source>
        <dbReference type="Pfam" id="PF25954"/>
    </source>
</evidence>
<dbReference type="Gene3D" id="2.40.50.100">
    <property type="match status" value="1"/>
</dbReference>
<dbReference type="InterPro" id="IPR006143">
    <property type="entry name" value="RND_pump_MFP"/>
</dbReference>
<evidence type="ECO:0000256" key="1">
    <source>
        <dbReference type="ARBA" id="ARBA00009477"/>
    </source>
</evidence>
<proteinExistence type="inferred from homology"/>
<dbReference type="FunFam" id="2.40.30.170:FF:000010">
    <property type="entry name" value="Efflux RND transporter periplasmic adaptor subunit"/>
    <property type="match status" value="1"/>
</dbReference>
<organism evidence="6 7">
    <name type="scientific">Candidatus Schekmanbacteria bacterium RBG_16_38_11</name>
    <dbReference type="NCBI Taxonomy" id="1817880"/>
    <lineage>
        <taxon>Bacteria</taxon>
        <taxon>Candidatus Schekmaniibacteriota</taxon>
    </lineage>
</organism>
<reference evidence="6 7" key="1">
    <citation type="journal article" date="2016" name="Nat. Commun.">
        <title>Thousands of microbial genomes shed light on interconnected biogeochemical processes in an aquifer system.</title>
        <authorList>
            <person name="Anantharaman K."/>
            <person name="Brown C.T."/>
            <person name="Hug L.A."/>
            <person name="Sharon I."/>
            <person name="Castelle C.J."/>
            <person name="Probst A.J."/>
            <person name="Thomas B.C."/>
            <person name="Singh A."/>
            <person name="Wilkins M.J."/>
            <person name="Karaoz U."/>
            <person name="Brodie E.L."/>
            <person name="Williams K.H."/>
            <person name="Hubbard S.S."/>
            <person name="Banfield J.F."/>
        </authorList>
    </citation>
    <scope>NUCLEOTIDE SEQUENCE [LARGE SCALE GENOMIC DNA]</scope>
</reference>
<dbReference type="Pfam" id="PF25973">
    <property type="entry name" value="BSH_CzcB"/>
    <property type="match status" value="1"/>
</dbReference>
<dbReference type="Pfam" id="PF25954">
    <property type="entry name" value="Beta-barrel_RND_2"/>
    <property type="match status" value="1"/>
</dbReference>
<evidence type="ECO:0000313" key="6">
    <source>
        <dbReference type="EMBL" id="OGL44515.1"/>
    </source>
</evidence>
<dbReference type="PANTHER" id="PTHR30097">
    <property type="entry name" value="CATION EFFLUX SYSTEM PROTEIN CUSB"/>
    <property type="match status" value="1"/>
</dbReference>
<dbReference type="EMBL" id="MGDF01000140">
    <property type="protein sequence ID" value="OGL44515.1"/>
    <property type="molecule type" value="Genomic_DNA"/>
</dbReference>
<name>A0A1F7RSI1_9BACT</name>
<dbReference type="AlphaFoldDB" id="A0A1F7RSI1"/>
<dbReference type="GO" id="GO:0016020">
    <property type="term" value="C:membrane"/>
    <property type="evidence" value="ECO:0007669"/>
    <property type="project" value="InterPro"/>
</dbReference>
<evidence type="ECO:0000256" key="2">
    <source>
        <dbReference type="ARBA" id="ARBA00022448"/>
    </source>
</evidence>
<dbReference type="InterPro" id="IPR058792">
    <property type="entry name" value="Beta-barrel_RND_2"/>
</dbReference>
<dbReference type="NCBIfam" id="TIGR01730">
    <property type="entry name" value="RND_mfp"/>
    <property type="match status" value="1"/>
</dbReference>
<dbReference type="SUPFAM" id="SSF111369">
    <property type="entry name" value="HlyD-like secretion proteins"/>
    <property type="match status" value="1"/>
</dbReference>
<dbReference type="Proteomes" id="UP000178435">
    <property type="component" value="Unassembled WGS sequence"/>
</dbReference>
<dbReference type="PANTHER" id="PTHR30097:SF15">
    <property type="entry name" value="CATION EFFLUX SYSTEM PROTEIN CUSB"/>
    <property type="match status" value="1"/>
</dbReference>
<evidence type="ECO:0000256" key="3">
    <source>
        <dbReference type="SAM" id="MobiDB-lite"/>
    </source>
</evidence>
<comment type="caution">
    <text evidence="6">The sequence shown here is derived from an EMBL/GenBank/DDBJ whole genome shotgun (WGS) entry which is preliminary data.</text>
</comment>
<dbReference type="InterPro" id="IPR051909">
    <property type="entry name" value="MFP_Cation_Efflux"/>
</dbReference>
<dbReference type="PROSITE" id="PS51257">
    <property type="entry name" value="PROKAR_LIPOPROTEIN"/>
    <property type="match status" value="1"/>
</dbReference>
<evidence type="ECO:0000313" key="7">
    <source>
        <dbReference type="Proteomes" id="UP000178435"/>
    </source>
</evidence>
<gene>
    <name evidence="6" type="ORF">A2149_02515</name>
</gene>